<dbReference type="Pfam" id="PF14223">
    <property type="entry name" value="Retrotran_gag_2"/>
    <property type="match status" value="1"/>
</dbReference>
<feature type="compositionally biased region" description="Basic and acidic residues" evidence="1">
    <location>
        <begin position="1259"/>
        <end position="1277"/>
    </location>
</feature>
<feature type="compositionally biased region" description="Basic and acidic residues" evidence="1">
    <location>
        <begin position="446"/>
        <end position="458"/>
    </location>
</feature>
<dbReference type="PANTHER" id="PTHR48011:SF39">
    <property type="entry name" value="PROTEIN KINASE DOMAIN-CONTAINING PROTEIN"/>
    <property type="match status" value="1"/>
</dbReference>
<evidence type="ECO:0000259" key="2">
    <source>
        <dbReference type="PROSITE" id="PS50011"/>
    </source>
</evidence>
<dbReference type="GO" id="GO:0007165">
    <property type="term" value="P:signal transduction"/>
    <property type="evidence" value="ECO:0007669"/>
    <property type="project" value="TreeGrafter"/>
</dbReference>
<dbReference type="CDD" id="cd06606">
    <property type="entry name" value="STKc_MAPKKK"/>
    <property type="match status" value="1"/>
</dbReference>
<feature type="compositionally biased region" description="Low complexity" evidence="1">
    <location>
        <begin position="536"/>
        <end position="552"/>
    </location>
</feature>
<evidence type="ECO:0000313" key="4">
    <source>
        <dbReference type="Proteomes" id="UP001231189"/>
    </source>
</evidence>
<dbReference type="SUPFAM" id="SSF56112">
    <property type="entry name" value="Protein kinase-like (PK-like)"/>
    <property type="match status" value="1"/>
</dbReference>
<dbReference type="InterPro" id="IPR008271">
    <property type="entry name" value="Ser/Thr_kinase_AS"/>
</dbReference>
<dbReference type="InterPro" id="IPR043502">
    <property type="entry name" value="DNA/RNA_pol_sf"/>
</dbReference>
<feature type="compositionally biased region" description="Basic and acidic residues" evidence="1">
    <location>
        <begin position="470"/>
        <end position="480"/>
    </location>
</feature>
<protein>
    <recommendedName>
        <fullName evidence="2">Protein kinase domain-containing protein</fullName>
    </recommendedName>
</protein>
<sequence>MASSSSATTLAAALGAPPTQLLTRENALIWKALVVPALRGACVLDLVEGKDKAPVKTLETEDENNKAVTMTNPAYMTWIARDQQVLRWLLNSLSPDVLAHVVGLESSAEVWEAINAHVSVSSKSRIQHLRTALVETKKNDMSADKYFSKMKGIAQELAAAGKPLDDDELVGYVLTNLGSAYRNLITAVRANPNTTLSDLFNQVQAFDRLHKDEDNTSFTSSANLARRGGGTPSRGRDDRGQDRWRDDRGQDRWRDDRPPRRTDDGRGRDNGDRRGGGGGHRGGYQGGNQDRRDNGRDNGRPRRQPTRYVDTTCQICDIHGHPAKECWWRYGDDRRDRDNGDRNASKDANFASHGVDTNWYYDTGATDHITGELKKLSTHDNYTGQDQVRTAEGTELLLLPSSTSSPHEGASNVNDHVSIVPITNTPQVAEQVDDNLLHRPVQIPQDHDHASQSEHDENSAENDEDSVADSGEHSPAHADPETPPLEADSPALGSRGSAGSSRGEHTPSPRAGAPSGGRFSPAADDSGAHTPSSNQGAPSGGLSPPGAAAADPPNDDHISGGSSVPARGGAVPTAPLSGVRTRLQQGIRQPKKYTDGTVRYGMFSATGEPSSLSEALGDSKWHQPMKEEYSALLENHTWRLVPPSSSKNLIDCKWVYRVKKRADGTIDRYKARLVAKGFKQRYGIDYEDTFSPVVKIATVRIVLSIAVSRGWHLRQLDVKNAFLHGVLEEEVYMRQPPGFEDSTTPHYVCKLDKALYGLKQAPRAWYAKLSSKLCALGFTPSKADTSLFLFHKSGITIFVLVYVDDIIVTSSSSYAISALLKDLNKNFAIKDLGDLHFFLGIEVKRVNDGLLLTQEKYATELLDKRKEKKMSMAVSKQWTRVRTLGRGASGAEVFLAADDASGELFAVKSACPSGAAALRREQRIMSDLRSPRVVSCIGGQAGRDGSYHLLLEFAPGGSLAEKVARTGGLDESTVRAYAADLAAGLAYIHGESLVHGDVKARNVVIGADGRAKLADFGCARKACAGVSKQIIGGTPAFMAPEVARGEEQGPASDVWALGCTVVEMATGRAPWSGMDGDALAVMHRIGYRNVVPEVPQWLSAEAKDFLACCLMREAGDRCTAAQLLQHPFLACSVVFDTKLEDVKGKWVSPKSTLDAAFWESESDSEDELSSSQSSAERIKALACPASSLPDWDSDEGWIDVLSAAPTEAQVVEAIMPAVETTDPDDSIISEEPSIAIAECGVSNLALEYSSNGGALNAGESDHGSVEGSRDHQFHVGKDGANAESASQQTYDSAVVR</sequence>
<name>A0AAD8U338_LOLMU</name>
<feature type="region of interest" description="Disordered" evidence="1">
    <location>
        <begin position="214"/>
        <end position="306"/>
    </location>
</feature>
<dbReference type="EMBL" id="JAUUTY010000001">
    <property type="protein sequence ID" value="KAK1699085.1"/>
    <property type="molecule type" value="Genomic_DNA"/>
</dbReference>
<dbReference type="GO" id="GO:0004672">
    <property type="term" value="F:protein kinase activity"/>
    <property type="evidence" value="ECO:0007669"/>
    <property type="project" value="InterPro"/>
</dbReference>
<proteinExistence type="predicted"/>
<organism evidence="3 4">
    <name type="scientific">Lolium multiflorum</name>
    <name type="common">Italian ryegrass</name>
    <name type="synonym">Lolium perenne subsp. multiflorum</name>
    <dbReference type="NCBI Taxonomy" id="4521"/>
    <lineage>
        <taxon>Eukaryota</taxon>
        <taxon>Viridiplantae</taxon>
        <taxon>Streptophyta</taxon>
        <taxon>Embryophyta</taxon>
        <taxon>Tracheophyta</taxon>
        <taxon>Spermatophyta</taxon>
        <taxon>Magnoliopsida</taxon>
        <taxon>Liliopsida</taxon>
        <taxon>Poales</taxon>
        <taxon>Poaceae</taxon>
        <taxon>BOP clade</taxon>
        <taxon>Pooideae</taxon>
        <taxon>Poodae</taxon>
        <taxon>Poeae</taxon>
        <taxon>Poeae Chloroplast Group 2 (Poeae type)</taxon>
        <taxon>Loliodinae</taxon>
        <taxon>Loliinae</taxon>
        <taxon>Lolium</taxon>
    </lineage>
</organism>
<dbReference type="SUPFAM" id="SSF56672">
    <property type="entry name" value="DNA/RNA polymerases"/>
    <property type="match status" value="1"/>
</dbReference>
<dbReference type="InterPro" id="IPR011009">
    <property type="entry name" value="Kinase-like_dom_sf"/>
</dbReference>
<feature type="region of interest" description="Disordered" evidence="1">
    <location>
        <begin position="1255"/>
        <end position="1296"/>
    </location>
</feature>
<feature type="region of interest" description="Disordered" evidence="1">
    <location>
        <begin position="446"/>
        <end position="590"/>
    </location>
</feature>
<dbReference type="FunFam" id="1.10.510.10:FF:000466">
    <property type="entry name" value="MAP kinase kinase kinase18"/>
    <property type="match status" value="1"/>
</dbReference>
<dbReference type="InterPro" id="IPR000719">
    <property type="entry name" value="Prot_kinase_dom"/>
</dbReference>
<feature type="compositionally biased region" description="Polar residues" evidence="1">
    <location>
        <begin position="1283"/>
        <end position="1296"/>
    </location>
</feature>
<feature type="region of interest" description="Disordered" evidence="1">
    <location>
        <begin position="337"/>
        <end position="356"/>
    </location>
</feature>
<accession>A0AAD8U338</accession>
<dbReference type="Pfam" id="PF00069">
    <property type="entry name" value="Pkinase"/>
    <property type="match status" value="1"/>
</dbReference>
<dbReference type="Gene3D" id="1.10.510.10">
    <property type="entry name" value="Transferase(Phosphotransferase) domain 1"/>
    <property type="match status" value="1"/>
</dbReference>
<dbReference type="PROSITE" id="PS00108">
    <property type="entry name" value="PROTEIN_KINASE_ST"/>
    <property type="match status" value="1"/>
</dbReference>
<dbReference type="PROSITE" id="PS50011">
    <property type="entry name" value="PROTEIN_KINASE_DOM"/>
    <property type="match status" value="1"/>
</dbReference>
<reference evidence="3" key="1">
    <citation type="submission" date="2023-07" db="EMBL/GenBank/DDBJ databases">
        <title>A chromosome-level genome assembly of Lolium multiflorum.</title>
        <authorList>
            <person name="Chen Y."/>
            <person name="Copetti D."/>
            <person name="Kolliker R."/>
            <person name="Studer B."/>
        </authorList>
    </citation>
    <scope>NUCLEOTIDE SEQUENCE</scope>
    <source>
        <strain evidence="3">02402/16</strain>
        <tissue evidence="3">Leaf</tissue>
    </source>
</reference>
<dbReference type="SMART" id="SM00220">
    <property type="entry name" value="S_TKc"/>
    <property type="match status" value="1"/>
</dbReference>
<dbReference type="InterPro" id="IPR052751">
    <property type="entry name" value="Plant_MAPKKK"/>
</dbReference>
<dbReference type="PANTHER" id="PTHR48011">
    <property type="entry name" value="CCR4-NOT TRANSCRIPTIONAL COMPLEX SUBUNIT CAF120-RELATED"/>
    <property type="match status" value="1"/>
</dbReference>
<dbReference type="GO" id="GO:0005524">
    <property type="term" value="F:ATP binding"/>
    <property type="evidence" value="ECO:0007669"/>
    <property type="project" value="InterPro"/>
</dbReference>
<feature type="compositionally biased region" description="Gly residues" evidence="1">
    <location>
        <begin position="276"/>
        <end position="286"/>
    </location>
</feature>
<keyword evidence="4" id="KW-1185">Reference proteome</keyword>
<feature type="compositionally biased region" description="Basic and acidic residues" evidence="1">
    <location>
        <begin position="289"/>
        <end position="300"/>
    </location>
</feature>
<dbReference type="Pfam" id="PF07727">
    <property type="entry name" value="RVT_2"/>
    <property type="match status" value="1"/>
</dbReference>
<evidence type="ECO:0000256" key="1">
    <source>
        <dbReference type="SAM" id="MobiDB-lite"/>
    </source>
</evidence>
<evidence type="ECO:0000313" key="3">
    <source>
        <dbReference type="EMBL" id="KAK1699085.1"/>
    </source>
</evidence>
<comment type="caution">
    <text evidence="3">The sequence shown here is derived from an EMBL/GenBank/DDBJ whole genome shotgun (WGS) entry which is preliminary data.</text>
</comment>
<dbReference type="Proteomes" id="UP001231189">
    <property type="component" value="Unassembled WGS sequence"/>
</dbReference>
<feature type="compositionally biased region" description="Basic and acidic residues" evidence="1">
    <location>
        <begin position="234"/>
        <end position="275"/>
    </location>
</feature>
<dbReference type="InterPro" id="IPR013103">
    <property type="entry name" value="RVT_2"/>
</dbReference>
<feature type="domain" description="Protein kinase" evidence="2">
    <location>
        <begin position="878"/>
        <end position="1129"/>
    </location>
</feature>
<gene>
    <name evidence="3" type="ORF">QYE76_015782</name>
</gene>